<evidence type="ECO:0000256" key="1">
    <source>
        <dbReference type="SAM" id="SignalP"/>
    </source>
</evidence>
<gene>
    <name evidence="2" type="ORF">IFO66_05265</name>
</gene>
<dbReference type="Proteomes" id="UP000634529">
    <property type="component" value="Unassembled WGS sequence"/>
</dbReference>
<organism evidence="2 3">
    <name type="scientific">Paenibacillus arenosi</name>
    <dbReference type="NCBI Taxonomy" id="2774142"/>
    <lineage>
        <taxon>Bacteria</taxon>
        <taxon>Bacillati</taxon>
        <taxon>Bacillota</taxon>
        <taxon>Bacilli</taxon>
        <taxon>Bacillales</taxon>
        <taxon>Paenibacillaceae</taxon>
        <taxon>Paenibacillus</taxon>
    </lineage>
</organism>
<accession>A0ABR9AUM1</accession>
<protein>
    <submittedName>
        <fullName evidence="2">Uncharacterized protein</fullName>
    </submittedName>
</protein>
<reference evidence="2 3" key="1">
    <citation type="submission" date="2020-09" db="EMBL/GenBank/DDBJ databases">
        <title>Paenibacillus sp. CAU 1523 isolated from sand of Haeundae Beach.</title>
        <authorList>
            <person name="Kim W."/>
        </authorList>
    </citation>
    <scope>NUCLEOTIDE SEQUENCE [LARGE SCALE GENOMIC DNA]</scope>
    <source>
        <strain evidence="2 3">CAU 1523</strain>
    </source>
</reference>
<feature type="chain" id="PRO_5045835045" evidence="1">
    <location>
        <begin position="26"/>
        <end position="105"/>
    </location>
</feature>
<keyword evidence="1" id="KW-0732">Signal</keyword>
<keyword evidence="3" id="KW-1185">Reference proteome</keyword>
<evidence type="ECO:0000313" key="2">
    <source>
        <dbReference type="EMBL" id="MBD8497712.1"/>
    </source>
</evidence>
<evidence type="ECO:0000313" key="3">
    <source>
        <dbReference type="Proteomes" id="UP000634529"/>
    </source>
</evidence>
<feature type="signal peptide" evidence="1">
    <location>
        <begin position="1"/>
        <end position="25"/>
    </location>
</feature>
<name>A0ABR9AUM1_9BACL</name>
<dbReference type="EMBL" id="JACYTN010000002">
    <property type="protein sequence ID" value="MBD8497712.1"/>
    <property type="molecule type" value="Genomic_DNA"/>
</dbReference>
<proteinExistence type="predicted"/>
<dbReference type="RefSeq" id="WP_192024102.1">
    <property type="nucleotide sequence ID" value="NZ_JACYTN010000002.1"/>
</dbReference>
<sequence>MKKWITVPVSSMILASSLLFGVAGASSAPTADWPSPSPAKPAAINLTLSYGQGFYVYDVVEIMSNSAPHIVEASPGYFYGLRYGKATVKVRLANGSFATYVITVQ</sequence>
<comment type="caution">
    <text evidence="2">The sequence shown here is derived from an EMBL/GenBank/DDBJ whole genome shotgun (WGS) entry which is preliminary data.</text>
</comment>